<dbReference type="InterPro" id="IPR045886">
    <property type="entry name" value="ThiF/MoeB/HesA"/>
</dbReference>
<dbReference type="Gene3D" id="1.10.10.520">
    <property type="entry name" value="Ubiquitin activating enzymes (Uba3). Chain: B, domain 2"/>
    <property type="match status" value="1"/>
</dbReference>
<dbReference type="OrthoDB" id="10255449at2759"/>
<keyword evidence="17" id="KW-1185">Reference proteome</keyword>
<dbReference type="PIRSF" id="PIRSF039133">
    <property type="entry name" value="SUMO_E1B"/>
    <property type="match status" value="1"/>
</dbReference>
<feature type="binding site" evidence="11">
    <location>
        <position position="435"/>
    </location>
    <ligand>
        <name>Zn(2+)</name>
        <dbReference type="ChEBI" id="CHEBI:29105"/>
    </ligand>
</feature>
<organism evidence="18">
    <name type="scientific">Enterobius vermicularis</name>
    <name type="common">Human pinworm</name>
    <dbReference type="NCBI Taxonomy" id="51028"/>
    <lineage>
        <taxon>Eukaryota</taxon>
        <taxon>Metazoa</taxon>
        <taxon>Ecdysozoa</taxon>
        <taxon>Nematoda</taxon>
        <taxon>Chromadorea</taxon>
        <taxon>Rhabditida</taxon>
        <taxon>Spirurina</taxon>
        <taxon>Oxyuridomorpha</taxon>
        <taxon>Oxyuroidea</taxon>
        <taxon>Oxyuridae</taxon>
        <taxon>Enterobius</taxon>
    </lineage>
</organism>
<dbReference type="SUPFAM" id="SSF69572">
    <property type="entry name" value="Activating enzymes of the ubiquitin-like proteins"/>
    <property type="match status" value="1"/>
</dbReference>
<feature type="binding site" evidence="10">
    <location>
        <position position="68"/>
    </location>
    <ligand>
        <name>ATP</name>
        <dbReference type="ChEBI" id="CHEBI:30616"/>
    </ligand>
</feature>
<feature type="region of interest" description="Disordered" evidence="13">
    <location>
        <begin position="201"/>
        <end position="235"/>
    </location>
</feature>
<dbReference type="STRING" id="51028.A0A0N4VK88"/>
<comment type="subunit">
    <text evidence="8">Heterodimer.</text>
</comment>
<dbReference type="InterPro" id="IPR028077">
    <property type="entry name" value="UAE_UbL_dom"/>
</dbReference>
<evidence type="ECO:0000256" key="6">
    <source>
        <dbReference type="ARBA" id="ARBA00022833"/>
    </source>
</evidence>
<dbReference type="PANTHER" id="PTHR10953">
    <property type="entry name" value="UBIQUITIN-ACTIVATING ENZYME E1"/>
    <property type="match status" value="1"/>
</dbReference>
<feature type="active site" description="Glycyl thioester intermediate" evidence="9 12">
    <location>
        <position position="169"/>
    </location>
</feature>
<evidence type="ECO:0000259" key="15">
    <source>
        <dbReference type="Pfam" id="PF14732"/>
    </source>
</evidence>
<feature type="domain" description="Ubiquitin/SUMO-activating enzyme ubiquitin-like" evidence="15">
    <location>
        <begin position="443"/>
        <end position="528"/>
    </location>
</feature>
<feature type="binding site" evidence="10">
    <location>
        <begin position="91"/>
        <end position="92"/>
    </location>
    <ligand>
        <name>ATP</name>
        <dbReference type="ChEBI" id="CHEBI:30616"/>
    </ligand>
</feature>
<evidence type="ECO:0000256" key="2">
    <source>
        <dbReference type="ARBA" id="ARBA00005673"/>
    </source>
</evidence>
<dbReference type="GO" id="GO:0005524">
    <property type="term" value="F:ATP binding"/>
    <property type="evidence" value="ECO:0007669"/>
    <property type="project" value="UniProtKB-UniRule"/>
</dbReference>
<evidence type="ECO:0000256" key="1">
    <source>
        <dbReference type="ARBA" id="ARBA00004718"/>
    </source>
</evidence>
<dbReference type="InterPro" id="IPR033127">
    <property type="entry name" value="UBQ-activ_enz_E1_Cys_AS"/>
</dbReference>
<keyword evidence="7 8" id="KW-0067">ATP-binding</keyword>
<evidence type="ECO:0000256" key="8">
    <source>
        <dbReference type="PIRNR" id="PIRNR039133"/>
    </source>
</evidence>
<evidence type="ECO:0000313" key="17">
    <source>
        <dbReference type="Proteomes" id="UP000274131"/>
    </source>
</evidence>
<evidence type="ECO:0000256" key="13">
    <source>
        <dbReference type="SAM" id="MobiDB-lite"/>
    </source>
</evidence>
<dbReference type="GO" id="GO:0005737">
    <property type="term" value="C:cytoplasm"/>
    <property type="evidence" value="ECO:0007669"/>
    <property type="project" value="TreeGrafter"/>
</dbReference>
<dbReference type="WBParaSite" id="EVEC_0001127601-mRNA-1">
    <property type="protein sequence ID" value="EVEC_0001127601-mRNA-1"/>
    <property type="gene ID" value="EVEC_0001127601"/>
</dbReference>
<dbReference type="Gene3D" id="3.50.50.80">
    <property type="entry name" value="Ubiquitin-activating enzyme E1, inactive adenylation domain, subdomain 1"/>
    <property type="match status" value="1"/>
</dbReference>
<evidence type="ECO:0000256" key="10">
    <source>
        <dbReference type="PIRSR" id="PIRSR039133-2"/>
    </source>
</evidence>
<protein>
    <recommendedName>
        <fullName evidence="8">SUMO-activating enzyme subunit</fullName>
    </recommendedName>
</protein>
<dbReference type="Pfam" id="PF14732">
    <property type="entry name" value="UAE_UbL"/>
    <property type="match status" value="1"/>
</dbReference>
<dbReference type="AlphaFoldDB" id="A0A0N4VK88"/>
<dbReference type="UniPathway" id="UPA00886"/>
<feature type="binding site" evidence="10">
    <location>
        <position position="44"/>
    </location>
    <ligand>
        <name>ATP</name>
        <dbReference type="ChEBI" id="CHEBI:30616"/>
    </ligand>
</feature>
<evidence type="ECO:0000256" key="12">
    <source>
        <dbReference type="PROSITE-ProRule" id="PRU10132"/>
    </source>
</evidence>
<feature type="binding site" evidence="10">
    <location>
        <begin position="52"/>
        <end position="55"/>
    </location>
    <ligand>
        <name>ATP</name>
        <dbReference type="ChEBI" id="CHEBI:30616"/>
    </ligand>
</feature>
<name>A0A0N4VK88_ENTVE</name>
<dbReference type="InterPro" id="IPR035985">
    <property type="entry name" value="Ubiquitin-activating_enz"/>
</dbReference>
<evidence type="ECO:0000313" key="18">
    <source>
        <dbReference type="WBParaSite" id="EVEC_0001127601-mRNA-1"/>
    </source>
</evidence>
<evidence type="ECO:0000256" key="9">
    <source>
        <dbReference type="PIRSR" id="PIRSR039133-1"/>
    </source>
</evidence>
<feature type="domain" description="THIF-type NAD/FAD binding fold" evidence="14">
    <location>
        <begin position="9"/>
        <end position="412"/>
    </location>
</feature>
<comment type="similarity">
    <text evidence="2 8">Belongs to the ubiquitin-activating E1 family.</text>
</comment>
<dbReference type="FunFam" id="3.50.50.80:FF:000002">
    <property type="entry name" value="SUMO-activating enzyme subunit 2"/>
    <property type="match status" value="1"/>
</dbReference>
<keyword evidence="6 8" id="KW-0862">Zinc</keyword>
<reference evidence="16 17" key="2">
    <citation type="submission" date="2018-10" db="EMBL/GenBank/DDBJ databases">
        <authorList>
            <consortium name="Pathogen Informatics"/>
        </authorList>
    </citation>
    <scope>NUCLEOTIDE SEQUENCE [LARGE SCALE GENOMIC DNA]</scope>
</reference>
<dbReference type="Pfam" id="PF00899">
    <property type="entry name" value="ThiF"/>
    <property type="match status" value="1"/>
</dbReference>
<evidence type="ECO:0000259" key="14">
    <source>
        <dbReference type="Pfam" id="PF00899"/>
    </source>
</evidence>
<evidence type="ECO:0000313" key="16">
    <source>
        <dbReference type="EMBL" id="VDD95833.1"/>
    </source>
</evidence>
<feature type="binding site" evidence="11">
    <location>
        <position position="157"/>
    </location>
    <ligand>
        <name>Zn(2+)</name>
        <dbReference type="ChEBI" id="CHEBI:29105"/>
    </ligand>
</feature>
<dbReference type="PROSITE" id="PS00865">
    <property type="entry name" value="UBIQUITIN_ACTIVAT_2"/>
    <property type="match status" value="1"/>
</dbReference>
<feature type="binding site" evidence="10">
    <location>
        <begin position="113"/>
        <end position="118"/>
    </location>
    <ligand>
        <name>ATP</name>
        <dbReference type="ChEBI" id="CHEBI:30616"/>
    </ligand>
</feature>
<reference evidence="18" key="1">
    <citation type="submission" date="2017-02" db="UniProtKB">
        <authorList>
            <consortium name="WormBaseParasite"/>
        </authorList>
    </citation>
    <scope>IDENTIFICATION</scope>
</reference>
<dbReference type="GO" id="GO:0046872">
    <property type="term" value="F:metal ion binding"/>
    <property type="evidence" value="ECO:0007669"/>
    <property type="project" value="UniProtKB-KW"/>
</dbReference>
<dbReference type="PROSITE" id="PS51257">
    <property type="entry name" value="PROKAR_LIPOPROTEIN"/>
    <property type="match status" value="1"/>
</dbReference>
<gene>
    <name evidence="16" type="ORF">EVEC_LOCUS10584</name>
</gene>
<dbReference type="InterPro" id="IPR000594">
    <property type="entry name" value="ThiF_NAD_FAD-bd"/>
</dbReference>
<evidence type="ECO:0000256" key="11">
    <source>
        <dbReference type="PIRSR" id="PIRSR039133-3"/>
    </source>
</evidence>
<evidence type="ECO:0000256" key="3">
    <source>
        <dbReference type="ARBA" id="ARBA00022723"/>
    </source>
</evidence>
<keyword evidence="5 8" id="KW-0833">Ubl conjugation pathway</keyword>
<dbReference type="GO" id="GO:0016925">
    <property type="term" value="P:protein sumoylation"/>
    <property type="evidence" value="ECO:0007669"/>
    <property type="project" value="UniProtKB-UniRule"/>
</dbReference>
<dbReference type="Proteomes" id="UP000274131">
    <property type="component" value="Unassembled WGS sequence"/>
</dbReference>
<dbReference type="EMBL" id="UXUI01010972">
    <property type="protein sequence ID" value="VDD95833.1"/>
    <property type="molecule type" value="Genomic_DNA"/>
</dbReference>
<evidence type="ECO:0000256" key="7">
    <source>
        <dbReference type="ARBA" id="ARBA00022840"/>
    </source>
</evidence>
<dbReference type="InterPro" id="IPR023318">
    <property type="entry name" value="Ub_act_enz_dom_a_sf"/>
</dbReference>
<proteinExistence type="inferred from homology"/>
<evidence type="ECO:0000256" key="5">
    <source>
        <dbReference type="ARBA" id="ARBA00022786"/>
    </source>
</evidence>
<feature type="binding site" evidence="10">
    <location>
        <begin position="20"/>
        <end position="25"/>
    </location>
    <ligand>
        <name>ATP</name>
        <dbReference type="ChEBI" id="CHEBI:30616"/>
    </ligand>
</feature>
<comment type="pathway">
    <text evidence="1 8">Protein modification; protein sumoylation.</text>
</comment>
<dbReference type="InterPro" id="IPR042449">
    <property type="entry name" value="Ub-E1_IAD_1"/>
</dbReference>
<sequence length="561" mass="62524">MGWRDEAFLEKLKSPVLVVGAGGIGCELLKDLVLSGFSNIEVIDLDTIDVSNLNRQFLFRREHVGQPKAKVAAEAVRKLAPNLKIVDHCASIFDESYGFDFFQKFALVFGALDNRAARAHINRLCLAARVPLIDGGSAGYRGQVSVIIRDRTECYECVPKPTRKTYPGCTIRNTPSEMVHCVVWAKHLFSQLFGEIDAENEVSPDVSDRDAFDGQDEAMSNGNENGKTDGEGEDGAGVVSVREWATVNSYNPEVLFRKFFHDDINYLLEMTNLWKERRKPVPLDWDDLLNQNPGSSSRDSDGAVWTPLQCREHFESALKVLKERAKEGTILNWDKDDDASMNFVGACSNLRAFIFNIPLKTLFELKSIAGNIIPAIATANAIVAGMAVVEAMKIISGRDSMLRNIFIQPSPVGRFWRKLLSDEIPVQPNPKCYACSKRREVIVKMNTAKTSMRALEKKLLKGLLAMKDPDVIVAGTPNLILSSEDGLAEEMAGKMVESVGVVNSTILECDDFQQKFELRVRVVHSDEMEADQFVILTDSEETNNGLFYFFTILNNSAHLLL</sequence>
<keyword evidence="3 8" id="KW-0479">Metal-binding</keyword>
<accession>A0A0N4VK88</accession>
<feature type="binding site" evidence="11">
    <location>
        <position position="154"/>
    </location>
    <ligand>
        <name>Zn(2+)</name>
        <dbReference type="ChEBI" id="CHEBI:29105"/>
    </ligand>
</feature>
<feature type="binding site" evidence="11">
    <location>
        <position position="432"/>
    </location>
    <ligand>
        <name>Zn(2+)</name>
        <dbReference type="ChEBI" id="CHEBI:29105"/>
    </ligand>
</feature>
<keyword evidence="4 8" id="KW-0547">Nucleotide-binding</keyword>
<evidence type="ECO:0000256" key="4">
    <source>
        <dbReference type="ARBA" id="ARBA00022741"/>
    </source>
</evidence>
<dbReference type="Gene3D" id="3.10.290.20">
    <property type="entry name" value="Ubiquitin-like 2 activating enzyme e1b. Chain: B, domain 3"/>
    <property type="match status" value="1"/>
</dbReference>
<dbReference type="PANTHER" id="PTHR10953:SF5">
    <property type="entry name" value="SUMO-ACTIVATING ENZYME SUBUNIT 2"/>
    <property type="match status" value="1"/>
</dbReference>
<dbReference type="InterPro" id="IPR030661">
    <property type="entry name" value="Uba2"/>
</dbReference>
<dbReference type="GO" id="GO:0031510">
    <property type="term" value="C:SUMO activating enzyme complex"/>
    <property type="evidence" value="ECO:0007669"/>
    <property type="project" value="UniProtKB-UniRule"/>
</dbReference>
<dbReference type="GO" id="GO:0019948">
    <property type="term" value="F:SUMO activating enzyme activity"/>
    <property type="evidence" value="ECO:0007669"/>
    <property type="project" value="UniProtKB-UniRule"/>
</dbReference>